<keyword evidence="3" id="KW-1185">Reference proteome</keyword>
<evidence type="ECO:0000313" key="3">
    <source>
        <dbReference type="Proteomes" id="UP000784294"/>
    </source>
</evidence>
<proteinExistence type="predicted"/>
<feature type="region of interest" description="Disordered" evidence="1">
    <location>
        <begin position="147"/>
        <end position="262"/>
    </location>
</feature>
<name>A0A3S5C6H5_9PLAT</name>
<accession>A0A3S5C6H5</accession>
<reference evidence="2" key="1">
    <citation type="submission" date="2018-11" db="EMBL/GenBank/DDBJ databases">
        <authorList>
            <consortium name="Pathogen Informatics"/>
        </authorList>
    </citation>
    <scope>NUCLEOTIDE SEQUENCE</scope>
</reference>
<dbReference type="EMBL" id="CAAALY010258133">
    <property type="protein sequence ID" value="VEL38517.1"/>
    <property type="molecule type" value="Genomic_DNA"/>
</dbReference>
<evidence type="ECO:0000256" key="1">
    <source>
        <dbReference type="SAM" id="MobiDB-lite"/>
    </source>
</evidence>
<evidence type="ECO:0000313" key="2">
    <source>
        <dbReference type="EMBL" id="VEL38517.1"/>
    </source>
</evidence>
<organism evidence="2 3">
    <name type="scientific">Protopolystoma xenopodis</name>
    <dbReference type="NCBI Taxonomy" id="117903"/>
    <lineage>
        <taxon>Eukaryota</taxon>
        <taxon>Metazoa</taxon>
        <taxon>Spiralia</taxon>
        <taxon>Lophotrochozoa</taxon>
        <taxon>Platyhelminthes</taxon>
        <taxon>Monogenea</taxon>
        <taxon>Polyopisthocotylea</taxon>
        <taxon>Polystomatidea</taxon>
        <taxon>Polystomatidae</taxon>
        <taxon>Protopolystoma</taxon>
    </lineage>
</organism>
<feature type="compositionally biased region" description="Basic and acidic residues" evidence="1">
    <location>
        <begin position="155"/>
        <end position="166"/>
    </location>
</feature>
<feature type="compositionally biased region" description="Basic and acidic residues" evidence="1">
    <location>
        <begin position="233"/>
        <end position="262"/>
    </location>
</feature>
<protein>
    <submittedName>
        <fullName evidence="2">Uncharacterized protein</fullName>
    </submittedName>
</protein>
<comment type="caution">
    <text evidence="2">The sequence shown here is derived from an EMBL/GenBank/DDBJ whole genome shotgun (WGS) entry which is preliminary data.</text>
</comment>
<gene>
    <name evidence="2" type="ORF">PXEA_LOCUS31957</name>
</gene>
<dbReference type="AlphaFoldDB" id="A0A3S5C6H5"/>
<sequence length="370" mass="41018">MSSPLVCNTITPVSFPACIDFLVSLIDRLFQRLNQLIRERLPPGLIIGGSSASVTPDLRTLSRQHALPGWLLVELLLPEANSSRDFSGNFIIASSTTEKLVDSNISILNNSPSEHIKYSTDTQMASTSGDPETIPDISHKITSTVPELSVSHIRMPLDDNTSKPDETSGLSEGIMESPAKTSHHEPSIEPTELIEEVGSDSQTKQAGKLSDSEDAEKPRSKHEGNKEKRHKFEKKDRKDKKEKLNEKYKTQKNVKSKEESKELDTSYLKSMSTIGGRLFIFLFLREFISGDPAVVVRQLIRLLYQTDEPLTGAHIAPISNLGTSTNVPRQLVARAVPTPSRETSVYVGQLILPWLCTVSFFFFPISTSTL</sequence>
<dbReference type="Proteomes" id="UP000784294">
    <property type="component" value="Unassembled WGS sequence"/>
</dbReference>
<feature type="compositionally biased region" description="Basic and acidic residues" evidence="1">
    <location>
        <begin position="215"/>
        <end position="226"/>
    </location>
</feature>